<dbReference type="InterPro" id="IPR051242">
    <property type="entry name" value="WD-EF-hand_domain"/>
</dbReference>
<organism evidence="4 5">
    <name type="scientific">Glossina brevipalpis</name>
    <dbReference type="NCBI Taxonomy" id="37001"/>
    <lineage>
        <taxon>Eukaryota</taxon>
        <taxon>Metazoa</taxon>
        <taxon>Ecdysozoa</taxon>
        <taxon>Arthropoda</taxon>
        <taxon>Hexapoda</taxon>
        <taxon>Insecta</taxon>
        <taxon>Pterygota</taxon>
        <taxon>Neoptera</taxon>
        <taxon>Endopterygota</taxon>
        <taxon>Diptera</taxon>
        <taxon>Brachycera</taxon>
        <taxon>Muscomorpha</taxon>
        <taxon>Hippoboscoidea</taxon>
        <taxon>Glossinidae</taxon>
        <taxon>Glossina</taxon>
    </lineage>
</organism>
<dbReference type="EnsemblMetazoa" id="GBRI023347-RA">
    <property type="protein sequence ID" value="GBRI023347-PA"/>
    <property type="gene ID" value="GBRI023347"/>
</dbReference>
<protein>
    <submittedName>
        <fullName evidence="4">Uncharacterized protein</fullName>
    </submittedName>
</protein>
<dbReference type="Proteomes" id="UP000091820">
    <property type="component" value="Unassembled WGS sequence"/>
</dbReference>
<proteinExistence type="predicted"/>
<evidence type="ECO:0000313" key="4">
    <source>
        <dbReference type="EnsemblMetazoa" id="GBRI023347-PA"/>
    </source>
</evidence>
<keyword evidence="5" id="KW-1185">Reference proteome</keyword>
<evidence type="ECO:0000256" key="3">
    <source>
        <dbReference type="SAM" id="Coils"/>
    </source>
</evidence>
<evidence type="ECO:0000256" key="1">
    <source>
        <dbReference type="ARBA" id="ARBA00022574"/>
    </source>
</evidence>
<evidence type="ECO:0000256" key="2">
    <source>
        <dbReference type="ARBA" id="ARBA00022737"/>
    </source>
</evidence>
<sequence length="219" mass="25659">MSLTKLDYTGSEDVLEIEYQTLSSDFAQDQIDRPERLHEWLKSEEIEMLYTVFSEKTTLNYPELREELENLNIKFTDLEYNRLFLKINQNRDFECDWNEFISYLIFGFQEDDPSSQKEALILPISTPPIVKKSEHRSAVCGIALLKTASDMDEFDEDEKREEEELDEEELENKKILSNVSFEESPDTAGVWITASREGQIRFWTMSLETMRTSTSESST</sequence>
<dbReference type="VEuPathDB" id="VectorBase:GBRI023347"/>
<dbReference type="Gene3D" id="1.10.238.10">
    <property type="entry name" value="EF-hand"/>
    <property type="match status" value="1"/>
</dbReference>
<accession>A0A1A9WKW0</accession>
<dbReference type="AlphaFoldDB" id="A0A1A9WKW0"/>
<keyword evidence="2" id="KW-0677">Repeat</keyword>
<name>A0A1A9WKW0_9MUSC</name>
<evidence type="ECO:0000313" key="5">
    <source>
        <dbReference type="Proteomes" id="UP000091820"/>
    </source>
</evidence>
<keyword evidence="3" id="KW-0175">Coiled coil</keyword>
<feature type="coiled-coil region" evidence="3">
    <location>
        <begin position="151"/>
        <end position="178"/>
    </location>
</feature>
<dbReference type="InterPro" id="IPR011992">
    <property type="entry name" value="EF-hand-dom_pair"/>
</dbReference>
<dbReference type="SUPFAM" id="SSF47473">
    <property type="entry name" value="EF-hand"/>
    <property type="match status" value="1"/>
</dbReference>
<keyword evidence="1" id="KW-0853">WD repeat</keyword>
<feature type="coiled-coil region" evidence="3">
    <location>
        <begin position="54"/>
        <end position="81"/>
    </location>
</feature>
<dbReference type="STRING" id="37001.A0A1A9WKW0"/>
<reference evidence="4" key="2">
    <citation type="submission" date="2020-05" db="UniProtKB">
        <authorList>
            <consortium name="EnsemblMetazoa"/>
        </authorList>
    </citation>
    <scope>IDENTIFICATION</scope>
    <source>
        <strain evidence="4">IAEA</strain>
    </source>
</reference>
<reference evidence="5" key="1">
    <citation type="submission" date="2014-03" db="EMBL/GenBank/DDBJ databases">
        <authorList>
            <person name="Aksoy S."/>
            <person name="Warren W."/>
            <person name="Wilson R.K."/>
        </authorList>
    </citation>
    <scope>NUCLEOTIDE SEQUENCE [LARGE SCALE GENOMIC DNA]</scope>
    <source>
        <strain evidence="5">IAEA</strain>
    </source>
</reference>
<dbReference type="PANTHER" id="PTHR44324:SF6">
    <property type="entry name" value="EF-HAND CALCIUM BINDING DOMAIN 8"/>
    <property type="match status" value="1"/>
</dbReference>
<dbReference type="PANTHER" id="PTHR44324">
    <property type="entry name" value="WD40 REPEAT DOMAIN 95"/>
    <property type="match status" value="1"/>
</dbReference>